<accession>F7IJ91</accession>
<dbReference type="InterPro" id="IPR000504">
    <property type="entry name" value="RRM_dom"/>
</dbReference>
<dbReference type="InterPro" id="IPR035979">
    <property type="entry name" value="RBD_domain_sf"/>
</dbReference>
<dbReference type="CDD" id="cd12368">
    <property type="entry name" value="RRM3_RBM45"/>
    <property type="match status" value="1"/>
</dbReference>
<dbReference type="PROSITE" id="PS50102">
    <property type="entry name" value="RRM"/>
    <property type="match status" value="3"/>
</dbReference>
<evidence type="ECO:0000313" key="7">
    <source>
        <dbReference type="Proteomes" id="UP000008225"/>
    </source>
</evidence>
<dbReference type="InterPro" id="IPR034207">
    <property type="entry name" value="RBM45_RRM3"/>
</dbReference>
<sequence>MDEAGSSATGGGFRPGVDSLDEPPNSRIFLVISKYTPESVLRERFSPFGDIQDIWVVRDKHTKESKGIAFVKFARSSQACRAMEEMHGQCLGPNDTKPIKVFIAQSRSSGSHRDVEDEELTRIFVMIPKSYTEEDLREKFKVYGDIEYCSIIKNKVTGESKGLGYVRYLKPSQAAQAIENCDRKSKEVGLVEMAIVYVLLCTIIFINLSQALAIKYICRYVKFAMKLEIHGFLSGFRAILAEPKNKASESSEQDYYSNMRQEALGHEPRVNMFPFEQSEFSSFDKNDSRGQEAISKRLSVVSRVPFTEEQLFSIFDIVPGLEYCEVQRDPYSNYGHGVVQYFNVASAIYAKYKLHGFQYPPGNRIGVSFTDDGSNATDLLRKMATQMVAAQLASVVWNNPSQQQFMQFGGSSGSQLPQIQTDVVLPSCKKKAPPETPVKERLFIVFNPHPLPLDVLEDIFCRFGNLIEVYLVSGKNVGYAKYADRVSANDAIATLHGKILNGVRLKVMLADSPREESNKRQRTY</sequence>
<dbReference type="Proteomes" id="UP000008225">
    <property type="component" value="Chromosome 6"/>
</dbReference>
<reference evidence="6" key="1">
    <citation type="submission" date="2009-03" db="EMBL/GenBank/DDBJ databases">
        <authorList>
            <person name="Warren W."/>
            <person name="Ye L."/>
            <person name="Minx P."/>
            <person name="Worley K."/>
            <person name="Gibbs R."/>
            <person name="Wilson R.K."/>
        </authorList>
    </citation>
    <scope>NUCLEOTIDE SEQUENCE [LARGE SCALE GENOMIC DNA]</scope>
</reference>
<dbReference type="STRING" id="9483.ENSCJAP00000040062"/>
<dbReference type="HOGENOM" id="CLU_035274_1_0_1"/>
<keyword evidence="4" id="KW-0812">Transmembrane</keyword>
<feature type="domain" description="RRM" evidence="5">
    <location>
        <begin position="440"/>
        <end position="512"/>
    </location>
</feature>
<evidence type="ECO:0000256" key="2">
    <source>
        <dbReference type="PROSITE-ProRule" id="PRU00176"/>
    </source>
</evidence>
<dbReference type="CDD" id="cd12369">
    <property type="entry name" value="RRM4_RBM45"/>
    <property type="match status" value="1"/>
</dbReference>
<dbReference type="InterPro" id="IPR034203">
    <property type="entry name" value="RBM45_RRM1"/>
</dbReference>
<feature type="region of interest" description="Disordered" evidence="3">
    <location>
        <begin position="1"/>
        <end position="20"/>
    </location>
</feature>
<reference evidence="6" key="3">
    <citation type="submission" date="2025-09" db="UniProtKB">
        <authorList>
            <consortium name="Ensembl"/>
        </authorList>
    </citation>
    <scope>IDENTIFICATION</scope>
</reference>
<dbReference type="FunFam" id="3.30.70.330:FF:000295">
    <property type="entry name" value="RNA-binding motif protein 45"/>
    <property type="match status" value="1"/>
</dbReference>
<feature type="transmembrane region" description="Helical" evidence="4">
    <location>
        <begin position="194"/>
        <end position="218"/>
    </location>
</feature>
<keyword evidence="7" id="KW-1185">Reference proteome</keyword>
<dbReference type="SUPFAM" id="SSF54928">
    <property type="entry name" value="RNA-binding domain, RBD"/>
    <property type="match status" value="2"/>
</dbReference>
<dbReference type="InterPro" id="IPR012677">
    <property type="entry name" value="Nucleotide-bd_a/b_plait_sf"/>
</dbReference>
<evidence type="ECO:0000259" key="5">
    <source>
        <dbReference type="PROSITE" id="PS50102"/>
    </source>
</evidence>
<dbReference type="GeneTree" id="ENSGT00680000100059"/>
<dbReference type="InParanoid" id="F7IJ91"/>
<dbReference type="Bgee" id="ENSCJAG00000021516">
    <property type="expression patterns" value="Expressed in cerebellum and 6 other cell types or tissues"/>
</dbReference>
<dbReference type="GO" id="GO:0003723">
    <property type="term" value="F:RNA binding"/>
    <property type="evidence" value="ECO:0007669"/>
    <property type="project" value="UniProtKB-UniRule"/>
</dbReference>
<dbReference type="InterPro" id="IPR034206">
    <property type="entry name" value="RBM45_RRM2"/>
</dbReference>
<keyword evidence="1 2" id="KW-0694">RNA-binding</keyword>
<feature type="domain" description="RRM" evidence="5">
    <location>
        <begin position="26"/>
        <end position="106"/>
    </location>
</feature>
<dbReference type="FunCoup" id="F7IJ91">
    <property type="interactions" value="3289"/>
</dbReference>
<keyword evidence="4" id="KW-0472">Membrane</keyword>
<dbReference type="Ensembl" id="ENSCJAT00000042320.4">
    <property type="protein sequence ID" value="ENSCJAP00000040062.4"/>
    <property type="gene ID" value="ENSCJAG00000021516.5"/>
</dbReference>
<evidence type="ECO:0000256" key="4">
    <source>
        <dbReference type="SAM" id="Phobius"/>
    </source>
</evidence>
<dbReference type="Gene3D" id="3.30.70.330">
    <property type="match status" value="4"/>
</dbReference>
<feature type="domain" description="RRM" evidence="5">
    <location>
        <begin position="121"/>
        <end position="188"/>
    </location>
</feature>
<dbReference type="InterPro" id="IPR034208">
    <property type="entry name" value="RBM45_RRM4"/>
</dbReference>
<evidence type="ECO:0000256" key="1">
    <source>
        <dbReference type="ARBA" id="ARBA00022884"/>
    </source>
</evidence>
<dbReference type="PANTHER" id="PTHR48027">
    <property type="entry name" value="HETEROGENEOUS NUCLEAR RIBONUCLEOPROTEIN 87F-RELATED"/>
    <property type="match status" value="1"/>
</dbReference>
<dbReference type="CDD" id="cd12366">
    <property type="entry name" value="RRM1_RBM45"/>
    <property type="match status" value="1"/>
</dbReference>
<dbReference type="AlphaFoldDB" id="F7IJ91"/>
<dbReference type="FunFam" id="3.30.70.330:FF:000290">
    <property type="entry name" value="RNA-binding protein 45 isoform X1"/>
    <property type="match status" value="1"/>
</dbReference>
<proteinExistence type="predicted"/>
<organism evidence="6 7">
    <name type="scientific">Callithrix jacchus</name>
    <name type="common">White-tufted-ear marmoset</name>
    <name type="synonym">Simia Jacchus</name>
    <dbReference type="NCBI Taxonomy" id="9483"/>
    <lineage>
        <taxon>Eukaryota</taxon>
        <taxon>Metazoa</taxon>
        <taxon>Chordata</taxon>
        <taxon>Craniata</taxon>
        <taxon>Vertebrata</taxon>
        <taxon>Euteleostomi</taxon>
        <taxon>Mammalia</taxon>
        <taxon>Eutheria</taxon>
        <taxon>Euarchontoglires</taxon>
        <taxon>Primates</taxon>
        <taxon>Haplorrhini</taxon>
        <taxon>Platyrrhini</taxon>
        <taxon>Cebidae</taxon>
        <taxon>Callitrichinae</taxon>
        <taxon>Callithrix</taxon>
        <taxon>Callithrix</taxon>
    </lineage>
</organism>
<gene>
    <name evidence="6" type="primary">LOC100394606</name>
</gene>
<dbReference type="CDD" id="cd12367">
    <property type="entry name" value="RRM2_RBM45"/>
    <property type="match status" value="1"/>
</dbReference>
<dbReference type="OMA" id="KNANDAM"/>
<reference evidence="6" key="2">
    <citation type="submission" date="2025-08" db="UniProtKB">
        <authorList>
            <consortium name="Ensembl"/>
        </authorList>
    </citation>
    <scope>IDENTIFICATION</scope>
</reference>
<protein>
    <submittedName>
        <fullName evidence="6">RNA binding motif protein 45</fullName>
    </submittedName>
</protein>
<evidence type="ECO:0000313" key="6">
    <source>
        <dbReference type="Ensembl" id="ENSCJAP00000040062.4"/>
    </source>
</evidence>
<dbReference type="Pfam" id="PF00076">
    <property type="entry name" value="RRM_1"/>
    <property type="match status" value="4"/>
</dbReference>
<keyword evidence="4" id="KW-1133">Transmembrane helix</keyword>
<evidence type="ECO:0000256" key="3">
    <source>
        <dbReference type="SAM" id="MobiDB-lite"/>
    </source>
</evidence>
<name>F7IJ91_CALJA</name>
<dbReference type="SMART" id="SM00360">
    <property type="entry name" value="RRM"/>
    <property type="match status" value="4"/>
</dbReference>
<dbReference type="InterPro" id="IPR052462">
    <property type="entry name" value="SLIRP/GR-RBP-like"/>
</dbReference>